<dbReference type="NCBIfam" id="TIGR02532">
    <property type="entry name" value="IV_pilin_GFxxxE"/>
    <property type="match status" value="1"/>
</dbReference>
<sequence length="42" mass="4403">MIELLVVIAIIGILAALLLPVLATAKSKARGVECMGNLRNLT</sequence>
<gene>
    <name evidence="1" type="ORF">METZ01_LOCUS412232</name>
</gene>
<dbReference type="SUPFAM" id="SSF54523">
    <property type="entry name" value="Pili subunits"/>
    <property type="match status" value="1"/>
</dbReference>
<protein>
    <submittedName>
        <fullName evidence="1">Uncharacterized protein</fullName>
    </submittedName>
</protein>
<dbReference type="InterPro" id="IPR045584">
    <property type="entry name" value="Pilin-like"/>
</dbReference>
<name>A0A382WMN7_9ZZZZ</name>
<dbReference type="InterPro" id="IPR012902">
    <property type="entry name" value="N_methyl_site"/>
</dbReference>
<dbReference type="AlphaFoldDB" id="A0A382WMN7"/>
<dbReference type="EMBL" id="UINC01160623">
    <property type="protein sequence ID" value="SVD59378.1"/>
    <property type="molecule type" value="Genomic_DNA"/>
</dbReference>
<feature type="non-terminal residue" evidence="1">
    <location>
        <position position="42"/>
    </location>
</feature>
<proteinExistence type="predicted"/>
<dbReference type="Gene3D" id="3.30.700.10">
    <property type="entry name" value="Glycoprotein, Type 4 Pilin"/>
    <property type="match status" value="1"/>
</dbReference>
<evidence type="ECO:0000313" key="1">
    <source>
        <dbReference type="EMBL" id="SVD59378.1"/>
    </source>
</evidence>
<accession>A0A382WMN7</accession>
<reference evidence="1" key="1">
    <citation type="submission" date="2018-05" db="EMBL/GenBank/DDBJ databases">
        <authorList>
            <person name="Lanie J.A."/>
            <person name="Ng W.-L."/>
            <person name="Kazmierczak K.M."/>
            <person name="Andrzejewski T.M."/>
            <person name="Davidsen T.M."/>
            <person name="Wayne K.J."/>
            <person name="Tettelin H."/>
            <person name="Glass J.I."/>
            <person name="Rusch D."/>
            <person name="Podicherti R."/>
            <person name="Tsui H.-C.T."/>
            <person name="Winkler M.E."/>
        </authorList>
    </citation>
    <scope>NUCLEOTIDE SEQUENCE</scope>
</reference>
<organism evidence="1">
    <name type="scientific">marine metagenome</name>
    <dbReference type="NCBI Taxonomy" id="408172"/>
    <lineage>
        <taxon>unclassified sequences</taxon>
        <taxon>metagenomes</taxon>
        <taxon>ecological metagenomes</taxon>
    </lineage>
</organism>